<proteinExistence type="predicted"/>
<protein>
    <recommendedName>
        <fullName evidence="5">PNPLA domain-containing protein</fullName>
    </recommendedName>
</protein>
<organism evidence="3 4">
    <name type="scientific">Rhodomicrobium udaipurense</name>
    <dbReference type="NCBI Taxonomy" id="1202716"/>
    <lineage>
        <taxon>Bacteria</taxon>
        <taxon>Pseudomonadati</taxon>
        <taxon>Pseudomonadota</taxon>
        <taxon>Alphaproteobacteria</taxon>
        <taxon>Hyphomicrobiales</taxon>
        <taxon>Hyphomicrobiaceae</taxon>
        <taxon>Rhodomicrobium</taxon>
    </lineage>
</organism>
<dbReference type="Proteomes" id="UP000623250">
    <property type="component" value="Unassembled WGS sequence"/>
</dbReference>
<dbReference type="EMBL" id="JAEMUK010000017">
    <property type="protein sequence ID" value="MBJ7543753.1"/>
    <property type="molecule type" value="Genomic_DNA"/>
</dbReference>
<comment type="caution">
    <text evidence="3">The sequence shown here is derived from an EMBL/GenBank/DDBJ whole genome shotgun (WGS) entry which is preliminary data.</text>
</comment>
<dbReference type="RefSeq" id="WP_155955022.1">
    <property type="nucleotide sequence ID" value="NZ_JAEMUK010000017.1"/>
</dbReference>
<feature type="transmembrane region" description="Helical" evidence="2">
    <location>
        <begin position="29"/>
        <end position="53"/>
    </location>
</feature>
<dbReference type="AlphaFoldDB" id="A0A8I1GAZ3"/>
<feature type="region of interest" description="Disordered" evidence="1">
    <location>
        <begin position="1"/>
        <end position="20"/>
    </location>
</feature>
<sequence length="931" mass="102838">MLETETASPPTSQPAPTGQAPRRVSRIRLFTRATVGISFFSVLSLVIALFAFSSLPQVQDLLFDARPYWAQEIVYWAGFYAIGIFIWALPLVFTSRLLLQQNYDVIGIDNETRFKFYVFRLPSLFVVFAFIAVLVGIVAAANNLPVPLQDGGNKYEAPIRRLLETHLITLLIATAVVLLLVIFRDVFLRGYGRAMARREIKDAEGFKRSLIRIERWTRKTTLDLDAMDMHLSGLKPAWLSMETWIAAQRVKEFMWRYMIRLTVFLLILVAIHFMSYSETVQQLFSFPDLTSSPGVQQTLDFVGDTLYLKRASFLFVVFGAWLPFIAFLALLSNRFQFPFIAALVVVAIGLTFFIGDGHDVRVATIAEDQRSTLRPTRFTDAVKGWKTASGWDARGCEWLAPDAKELADCPRPIIVSGEGGGSRAAFLLASVLGSLEDDSLERSKTSAVRPFHLQLFAISSVSGSSVGAAFYASALKTHQATSTADLKAALFRQRLWFPNVATANLEAANAVRSSGGEALTRTFLTDFVGYKDALQAALSNDFISPVSIGFLARDVLTLSRLPFVLDRAGVLETAWEDAFNGIYGTTRATSPLSGPLLAMAPTPASWTPLLFLNAASNETGRRVIVTPVTMTEPTKSGDALFIDAYDMHELLCSPYKDPNTNAFPDIGTLDEIARALPSYFSPVARARCKDRKPVSIDVRLSSAAGVSSRSPFVSPHAGIRDRRAQIVDSVVDGGYFDNSGAVTALEIAAALKAEDSRLKPFILQVSSEPDWFKDTSVCGLGNDPGTRPRIPDQADFRPGAAISDILTLNSTRIARGYGTIVELPDRVKQLNGGVRSVAQISICPQPRENFFLKEILKFSNKDEVTKQQTRAMRIREKTKEQAQYKSVSLSWWVSPPLQAFLDGQIYSTHNVKTRNCILSLLQETEAGKACQ</sequence>
<accession>A0A8I1GAZ3</accession>
<evidence type="ECO:0000256" key="1">
    <source>
        <dbReference type="SAM" id="MobiDB-lite"/>
    </source>
</evidence>
<keyword evidence="2" id="KW-0472">Membrane</keyword>
<feature type="transmembrane region" description="Helical" evidence="2">
    <location>
        <begin position="257"/>
        <end position="276"/>
    </location>
</feature>
<keyword evidence="2" id="KW-0812">Transmembrane</keyword>
<name>A0A8I1GAZ3_9HYPH</name>
<evidence type="ECO:0000313" key="4">
    <source>
        <dbReference type="Proteomes" id="UP000623250"/>
    </source>
</evidence>
<gene>
    <name evidence="3" type="ORF">JDN41_09280</name>
</gene>
<keyword evidence="4" id="KW-1185">Reference proteome</keyword>
<feature type="transmembrane region" description="Helical" evidence="2">
    <location>
        <begin position="337"/>
        <end position="355"/>
    </location>
</feature>
<evidence type="ECO:0008006" key="5">
    <source>
        <dbReference type="Google" id="ProtNLM"/>
    </source>
</evidence>
<evidence type="ECO:0000256" key="2">
    <source>
        <dbReference type="SAM" id="Phobius"/>
    </source>
</evidence>
<feature type="transmembrane region" description="Helical" evidence="2">
    <location>
        <begin position="311"/>
        <end position="330"/>
    </location>
</feature>
<feature type="transmembrane region" description="Helical" evidence="2">
    <location>
        <begin position="123"/>
        <end position="146"/>
    </location>
</feature>
<feature type="transmembrane region" description="Helical" evidence="2">
    <location>
        <begin position="166"/>
        <end position="188"/>
    </location>
</feature>
<evidence type="ECO:0000313" key="3">
    <source>
        <dbReference type="EMBL" id="MBJ7543753.1"/>
    </source>
</evidence>
<feature type="transmembrane region" description="Helical" evidence="2">
    <location>
        <begin position="73"/>
        <end position="93"/>
    </location>
</feature>
<keyword evidence="2" id="KW-1133">Transmembrane helix</keyword>
<reference evidence="3 4" key="1">
    <citation type="submission" date="2020-12" db="EMBL/GenBank/DDBJ databases">
        <title>Revised draft genomes of Rhodomicrobium vannielii ATCC 17100 and Rhodomicrobium udaipurense JA643.</title>
        <authorList>
            <person name="Conners E.M."/>
            <person name="Davenport E.J."/>
            <person name="Bose A."/>
        </authorList>
    </citation>
    <scope>NUCLEOTIDE SEQUENCE [LARGE SCALE GENOMIC DNA]</scope>
    <source>
        <strain evidence="3 4">JA643</strain>
    </source>
</reference>